<dbReference type="InterPro" id="IPR000924">
    <property type="entry name" value="Glu/Gln-tRNA-synth"/>
</dbReference>
<comment type="caution">
    <text evidence="10">The sequence shown here is derived from an EMBL/GenBank/DDBJ whole genome shotgun (WGS) entry which is preliminary data.</text>
</comment>
<dbReference type="SUPFAM" id="SSF52374">
    <property type="entry name" value="Nucleotidylyl transferase"/>
    <property type="match status" value="1"/>
</dbReference>
<dbReference type="PRINTS" id="PR00987">
    <property type="entry name" value="TRNASYNTHGLU"/>
</dbReference>
<dbReference type="InterPro" id="IPR045462">
    <property type="entry name" value="aa-tRNA-synth_I_cd-bd"/>
</dbReference>
<dbReference type="EMBL" id="JALEMU010000071">
    <property type="protein sequence ID" value="MCI5755572.1"/>
    <property type="molecule type" value="Genomic_DNA"/>
</dbReference>
<evidence type="ECO:0000256" key="3">
    <source>
        <dbReference type="ARBA" id="ARBA00022741"/>
    </source>
</evidence>
<dbReference type="InterPro" id="IPR008925">
    <property type="entry name" value="aa_tRNA-synth_I_cd-bd_sf"/>
</dbReference>
<dbReference type="EC" id="6.1.1.17" evidence="7"/>
<dbReference type="InterPro" id="IPR014729">
    <property type="entry name" value="Rossmann-like_a/b/a_fold"/>
</dbReference>
<dbReference type="GO" id="GO:0004818">
    <property type="term" value="F:glutamate-tRNA ligase activity"/>
    <property type="evidence" value="ECO:0007669"/>
    <property type="project" value="UniProtKB-UniRule"/>
</dbReference>
<evidence type="ECO:0000259" key="8">
    <source>
        <dbReference type="Pfam" id="PF00749"/>
    </source>
</evidence>
<evidence type="ECO:0000256" key="1">
    <source>
        <dbReference type="ARBA" id="ARBA00007894"/>
    </source>
</evidence>
<dbReference type="GO" id="GO:0000049">
    <property type="term" value="F:tRNA binding"/>
    <property type="evidence" value="ECO:0007669"/>
    <property type="project" value="InterPro"/>
</dbReference>
<dbReference type="PANTHER" id="PTHR43311">
    <property type="entry name" value="GLUTAMATE--TRNA LIGASE"/>
    <property type="match status" value="1"/>
</dbReference>
<evidence type="ECO:0000313" key="11">
    <source>
        <dbReference type="Proteomes" id="UP001139365"/>
    </source>
</evidence>
<dbReference type="GO" id="GO:0005829">
    <property type="term" value="C:cytosol"/>
    <property type="evidence" value="ECO:0007669"/>
    <property type="project" value="TreeGrafter"/>
</dbReference>
<dbReference type="Gene3D" id="1.10.10.350">
    <property type="match status" value="1"/>
</dbReference>
<comment type="subcellular location">
    <subcellularLocation>
        <location evidence="7">Cytoplasm</location>
    </subcellularLocation>
</comment>
<keyword evidence="3 7" id="KW-0547">Nucleotide-binding</keyword>
<comment type="similarity">
    <text evidence="1 7">Belongs to the class-I aminoacyl-tRNA synthetase family. Glutamate--tRNA ligase type 1 subfamily.</text>
</comment>
<evidence type="ECO:0000256" key="7">
    <source>
        <dbReference type="HAMAP-Rule" id="MF_00022"/>
    </source>
</evidence>
<keyword evidence="4 7" id="KW-0067">ATP-binding</keyword>
<evidence type="ECO:0000256" key="4">
    <source>
        <dbReference type="ARBA" id="ARBA00022840"/>
    </source>
</evidence>
<comment type="subunit">
    <text evidence="7">Monomer.</text>
</comment>
<dbReference type="Gene3D" id="3.40.50.620">
    <property type="entry name" value="HUPs"/>
    <property type="match status" value="1"/>
</dbReference>
<comment type="function">
    <text evidence="7">Catalyzes the attachment of glutamate to tRNA(Glu) in a two-step reaction: glutamate is first activated by ATP to form Glu-AMP and then transferred to the acceptor end of tRNA(Glu).</text>
</comment>
<dbReference type="InterPro" id="IPR020751">
    <property type="entry name" value="aa-tRNA-synth_I_codon-bd_sub2"/>
</dbReference>
<evidence type="ECO:0000259" key="9">
    <source>
        <dbReference type="Pfam" id="PF19269"/>
    </source>
</evidence>
<evidence type="ECO:0000256" key="6">
    <source>
        <dbReference type="ARBA" id="ARBA00023146"/>
    </source>
</evidence>
<dbReference type="InterPro" id="IPR049940">
    <property type="entry name" value="GluQ/Sye"/>
</dbReference>
<keyword evidence="6 7" id="KW-0030">Aminoacyl-tRNA synthetase</keyword>
<dbReference type="SUPFAM" id="SSF48163">
    <property type="entry name" value="An anticodon-binding domain of class I aminoacyl-tRNA synthetases"/>
    <property type="match status" value="1"/>
</dbReference>
<feature type="binding site" evidence="7">
    <location>
        <position position="310"/>
    </location>
    <ligand>
        <name>ATP</name>
        <dbReference type="ChEBI" id="CHEBI:30616"/>
    </ligand>
</feature>
<evidence type="ECO:0000256" key="2">
    <source>
        <dbReference type="ARBA" id="ARBA00022598"/>
    </source>
</evidence>
<feature type="domain" description="Glutamyl/glutaminyl-tRNA synthetase class Ib catalytic" evidence="8">
    <location>
        <begin position="36"/>
        <end position="337"/>
    </location>
</feature>
<keyword evidence="7" id="KW-0963">Cytoplasm</keyword>
<dbReference type="HAMAP" id="MF_00022">
    <property type="entry name" value="Glu_tRNA_synth_type1"/>
    <property type="match status" value="1"/>
</dbReference>
<keyword evidence="2 7" id="KW-0436">Ligase</keyword>
<evidence type="ECO:0000256" key="5">
    <source>
        <dbReference type="ARBA" id="ARBA00022917"/>
    </source>
</evidence>
<keyword evidence="5 7" id="KW-0648">Protein biosynthesis</keyword>
<dbReference type="GO" id="GO:0006424">
    <property type="term" value="P:glutamyl-tRNA aminoacylation"/>
    <property type="evidence" value="ECO:0007669"/>
    <property type="project" value="UniProtKB-UniRule"/>
</dbReference>
<dbReference type="Pfam" id="PF19269">
    <property type="entry name" value="Anticodon_2"/>
    <property type="match status" value="1"/>
</dbReference>
<feature type="domain" description="Aminoacyl-tRNA synthetase class I anticodon-binding" evidence="9">
    <location>
        <begin position="440"/>
        <end position="558"/>
    </location>
</feature>
<gene>
    <name evidence="7" type="primary">gltX</name>
    <name evidence="10" type="ORF">MR241_04685</name>
</gene>
<proteinExistence type="inferred from homology"/>
<accession>A0AAE3FIS4</accession>
<dbReference type="InterPro" id="IPR020058">
    <property type="entry name" value="Glu/Gln-tRNA-synth_Ib_cat-dom"/>
</dbReference>
<dbReference type="Proteomes" id="UP001139365">
    <property type="component" value="Unassembled WGS sequence"/>
</dbReference>
<dbReference type="AlphaFoldDB" id="A0AAE3FIS4"/>
<dbReference type="InterPro" id="IPR004527">
    <property type="entry name" value="Glu-tRNA-ligase_bac/mito"/>
</dbReference>
<sequence>MDFSYLAELLFPDVKETPEELELRYPKRDLPEGAKVTRFAPSPTGFVHFGGLFPSMTGERLAHQSGGVFFLRIEDTDAKREVPGAAEGLIKTLARYGIEFDEGAVIGDDGKITDRGAYGPYKQSQRRDIYRVYAKRLVSEGKAYPVFTTAEELDALNAADKKAEVKNRVWTEEAAAEQKAEMLAQRNFTVDEVKAHLEAGDRFVLRILADGDGKRTVKASDLVRGALEFPENDEDFVLLKSDGIPTYHFAHAVDDHLMGTTHVIRGEEWLPSLPKHVQLFRYLGFRLPKYMHIAQIMHLDENGNKKKLSKRDMGANMDDYTRMGYSPEAVCEYVMTLLNSNYEEWHMQNPDKNYRDFPFSIKKMSVSGCLFDFGKLNDVSRNILSGMTAEQVYDGLTGWAAEFDPEFAAELTRDPEYTKSILAIGRGGKKPRKDLAVWSDAKPYMGFFYDRYFAVTDSIPDSFSREDVKAVLTGFLDSYDEGDDMNVWFEKIKRIAAALGYAADMKEYKADPQAFKGSVADVSMFIRVAVTGKMNSPDLYTVMHILGKERTEARLRAMLI</sequence>
<comment type="catalytic activity">
    <reaction evidence="7">
        <text>tRNA(Glu) + L-glutamate + ATP = L-glutamyl-tRNA(Glu) + AMP + diphosphate</text>
        <dbReference type="Rhea" id="RHEA:23540"/>
        <dbReference type="Rhea" id="RHEA-COMP:9663"/>
        <dbReference type="Rhea" id="RHEA-COMP:9680"/>
        <dbReference type="ChEBI" id="CHEBI:29985"/>
        <dbReference type="ChEBI" id="CHEBI:30616"/>
        <dbReference type="ChEBI" id="CHEBI:33019"/>
        <dbReference type="ChEBI" id="CHEBI:78442"/>
        <dbReference type="ChEBI" id="CHEBI:78520"/>
        <dbReference type="ChEBI" id="CHEBI:456215"/>
        <dbReference type="EC" id="6.1.1.17"/>
    </reaction>
</comment>
<name>A0AAE3FIS4_9BACT</name>
<evidence type="ECO:0000313" key="10">
    <source>
        <dbReference type="EMBL" id="MCI5755572.1"/>
    </source>
</evidence>
<organism evidence="10 11">
    <name type="scientific">Candidatus Colimorpha enterica</name>
    <dbReference type="NCBI Taxonomy" id="3083063"/>
    <lineage>
        <taxon>Bacteria</taxon>
        <taxon>Pseudomonadati</taxon>
        <taxon>Bacteroidota</taxon>
        <taxon>Bacteroidia</taxon>
        <taxon>Bacteroidales</taxon>
        <taxon>Candidatus Colimorpha</taxon>
    </lineage>
</organism>
<dbReference type="Pfam" id="PF00749">
    <property type="entry name" value="tRNA-synt_1c"/>
    <property type="match status" value="1"/>
</dbReference>
<reference evidence="10 11" key="1">
    <citation type="submission" date="2022-03" db="EMBL/GenBank/DDBJ databases">
        <title>Metagenome-assembled genomes from swine fecal metagenomes.</title>
        <authorList>
            <person name="Holman D.B."/>
            <person name="Kommadath A."/>
        </authorList>
    </citation>
    <scope>NUCLEOTIDE SEQUENCE [LARGE SCALE GENOMIC DNA]</scope>
    <source>
        <strain evidence="10">SUG147</strain>
    </source>
</reference>
<dbReference type="GO" id="GO:0005524">
    <property type="term" value="F:ATP binding"/>
    <property type="evidence" value="ECO:0007669"/>
    <property type="project" value="UniProtKB-UniRule"/>
</dbReference>
<dbReference type="PANTHER" id="PTHR43311:SF2">
    <property type="entry name" value="GLUTAMATE--TRNA LIGASE, MITOCHONDRIAL-RELATED"/>
    <property type="match status" value="1"/>
</dbReference>
<protein>
    <recommendedName>
        <fullName evidence="7">Glutamate--tRNA ligase</fullName>
        <ecNumber evidence="7">6.1.1.17</ecNumber>
    </recommendedName>
    <alternativeName>
        <fullName evidence="7">Glutamyl-tRNA synthetase</fullName>
        <shortName evidence="7">GluRS</shortName>
    </alternativeName>
</protein>
<comment type="caution">
    <text evidence="7">Lacks conserved residue(s) required for the propagation of feature annotation.</text>
</comment>
<feature type="short sequence motif" description="'KMSKS' region" evidence="7">
    <location>
        <begin position="307"/>
        <end position="311"/>
    </location>
</feature>